<feature type="non-terminal residue" evidence="2">
    <location>
        <position position="151"/>
    </location>
</feature>
<reference evidence="2" key="1">
    <citation type="journal article" date="2014" name="Front. Microbiol.">
        <title>High frequency of phylogenetically diverse reductive dehalogenase-homologous genes in deep subseafloor sedimentary metagenomes.</title>
        <authorList>
            <person name="Kawai M."/>
            <person name="Futagami T."/>
            <person name="Toyoda A."/>
            <person name="Takaki Y."/>
            <person name="Nishi S."/>
            <person name="Hori S."/>
            <person name="Arai W."/>
            <person name="Tsubouchi T."/>
            <person name="Morono Y."/>
            <person name="Uchiyama I."/>
            <person name="Ito T."/>
            <person name="Fujiyama A."/>
            <person name="Inagaki F."/>
            <person name="Takami H."/>
        </authorList>
    </citation>
    <scope>NUCLEOTIDE SEQUENCE</scope>
    <source>
        <strain evidence="2">Expedition CK06-06</strain>
    </source>
</reference>
<dbReference type="GO" id="GO:0009253">
    <property type="term" value="P:peptidoglycan catabolic process"/>
    <property type="evidence" value="ECO:0007669"/>
    <property type="project" value="TreeGrafter"/>
</dbReference>
<accession>X1KSA3</accession>
<dbReference type="GO" id="GO:0008933">
    <property type="term" value="F:peptidoglycan lytic transglycosylase activity"/>
    <property type="evidence" value="ECO:0007669"/>
    <property type="project" value="TreeGrafter"/>
</dbReference>
<dbReference type="GO" id="GO:0004553">
    <property type="term" value="F:hydrolase activity, hydrolyzing O-glycosyl compounds"/>
    <property type="evidence" value="ECO:0007669"/>
    <property type="project" value="InterPro"/>
</dbReference>
<dbReference type="AlphaFoldDB" id="X1KSA3"/>
<comment type="caution">
    <text evidence="2">The sequence shown here is derived from an EMBL/GenBank/DDBJ whole genome shotgun (WGS) entry which is preliminary data.</text>
</comment>
<dbReference type="Gene3D" id="2.40.40.10">
    <property type="entry name" value="RlpA-like domain"/>
    <property type="match status" value="1"/>
</dbReference>
<proteinExistence type="predicted"/>
<dbReference type="PANTHER" id="PTHR30124">
    <property type="entry name" value="MEMBRANE-BOUND LYTIC MUREIN TRANSGLYCOSYLASE A"/>
    <property type="match status" value="1"/>
</dbReference>
<dbReference type="PANTHER" id="PTHR30124:SF0">
    <property type="entry name" value="MEMBRANE-BOUND LYTIC MUREIN TRANSGLYCOSYLASE A"/>
    <property type="match status" value="1"/>
</dbReference>
<protein>
    <recommendedName>
        <fullName evidence="1">Lytic transglycosylase MltA domain-containing protein</fullName>
    </recommendedName>
</protein>
<organism evidence="2">
    <name type="scientific">marine sediment metagenome</name>
    <dbReference type="NCBI Taxonomy" id="412755"/>
    <lineage>
        <taxon>unclassified sequences</taxon>
        <taxon>metagenomes</taxon>
        <taxon>ecological metagenomes</taxon>
    </lineage>
</organism>
<dbReference type="SUPFAM" id="SSF50685">
    <property type="entry name" value="Barwin-like endoglucanases"/>
    <property type="match status" value="1"/>
</dbReference>
<feature type="domain" description="Lytic transglycosylase MltA" evidence="1">
    <location>
        <begin position="82"/>
        <end position="150"/>
    </location>
</feature>
<evidence type="ECO:0000313" key="2">
    <source>
        <dbReference type="EMBL" id="GAI09583.1"/>
    </source>
</evidence>
<dbReference type="Gene3D" id="2.40.240.50">
    <property type="entry name" value="Barwin-like endoglucanases"/>
    <property type="match status" value="1"/>
</dbReference>
<evidence type="ECO:0000259" key="1">
    <source>
        <dbReference type="Pfam" id="PF03562"/>
    </source>
</evidence>
<dbReference type="InterPro" id="IPR036908">
    <property type="entry name" value="RlpA-like_sf"/>
</dbReference>
<dbReference type="InterPro" id="IPR026044">
    <property type="entry name" value="MltA"/>
</dbReference>
<dbReference type="EMBL" id="BARV01006206">
    <property type="protein sequence ID" value="GAI09583.1"/>
    <property type="molecule type" value="Genomic_DNA"/>
</dbReference>
<dbReference type="InterPro" id="IPR005300">
    <property type="entry name" value="MltA_B"/>
</dbReference>
<gene>
    <name evidence="2" type="ORF">S06H3_12703</name>
</gene>
<name>X1KSA3_9ZZZZ</name>
<sequence>MDLASLKKAFEREKEFLSQKISSNQKLPFGRQRVGAELIKESAELFFEILGEARDAKELNRLIRKCFNIYLAYGQKGQGRVLFTGYYSPVHKASLSKHADYRYPLYLEPSDLKVAELGEFDPQLAGEKIVYRIDKKREEIVPYHTRRHIVQ</sequence>
<dbReference type="Pfam" id="PF03562">
    <property type="entry name" value="MltA"/>
    <property type="match status" value="1"/>
</dbReference>